<sequence length="209" mass="23462">MSLVRTTSRGLLGLRVPTCVCVNAARWGRLSPSLLVCDTALMRLRRWFVHLGHTALVGTAWKRSRTLLYCYQVLVSCLWPLWPMVHVFAPASTMHAYLLAEHDHTAHPAWPRCQAPIGLSPVCLVTRSGPCIPWLLECDYAHITRGRALHYDSCGTMVPDDSLLCLFASAHPWPATCFTLSGFVETWHVRHPCWAELHGMFSCPPSFPT</sequence>
<dbReference type="EMBL" id="JBBPBN010000072">
    <property type="protein sequence ID" value="KAK8984999.1"/>
    <property type="molecule type" value="Genomic_DNA"/>
</dbReference>
<name>A0ABR2P975_9ROSI</name>
<accession>A0ABR2P975</accession>
<dbReference type="Proteomes" id="UP001396334">
    <property type="component" value="Unassembled WGS sequence"/>
</dbReference>
<keyword evidence="2" id="KW-1185">Reference proteome</keyword>
<evidence type="ECO:0000313" key="1">
    <source>
        <dbReference type="EMBL" id="KAK8984999.1"/>
    </source>
</evidence>
<gene>
    <name evidence="1" type="ORF">V6N11_082620</name>
</gene>
<organism evidence="1 2">
    <name type="scientific">Hibiscus sabdariffa</name>
    <name type="common">roselle</name>
    <dbReference type="NCBI Taxonomy" id="183260"/>
    <lineage>
        <taxon>Eukaryota</taxon>
        <taxon>Viridiplantae</taxon>
        <taxon>Streptophyta</taxon>
        <taxon>Embryophyta</taxon>
        <taxon>Tracheophyta</taxon>
        <taxon>Spermatophyta</taxon>
        <taxon>Magnoliopsida</taxon>
        <taxon>eudicotyledons</taxon>
        <taxon>Gunneridae</taxon>
        <taxon>Pentapetalae</taxon>
        <taxon>rosids</taxon>
        <taxon>malvids</taxon>
        <taxon>Malvales</taxon>
        <taxon>Malvaceae</taxon>
        <taxon>Malvoideae</taxon>
        <taxon>Hibiscus</taxon>
    </lineage>
</organism>
<evidence type="ECO:0000313" key="2">
    <source>
        <dbReference type="Proteomes" id="UP001396334"/>
    </source>
</evidence>
<protein>
    <submittedName>
        <fullName evidence="1">Uncharacterized protein</fullName>
    </submittedName>
</protein>
<comment type="caution">
    <text evidence="1">The sequence shown here is derived from an EMBL/GenBank/DDBJ whole genome shotgun (WGS) entry which is preliminary data.</text>
</comment>
<proteinExistence type="predicted"/>
<reference evidence="1 2" key="1">
    <citation type="journal article" date="2024" name="G3 (Bethesda)">
        <title>Genome assembly of Hibiscus sabdariffa L. provides insights into metabolisms of medicinal natural products.</title>
        <authorList>
            <person name="Kim T."/>
        </authorList>
    </citation>
    <scope>NUCLEOTIDE SEQUENCE [LARGE SCALE GENOMIC DNA]</scope>
    <source>
        <strain evidence="1">TK-2024</strain>
        <tissue evidence="1">Old leaves</tissue>
    </source>
</reference>